<accession>A0A086KA59</accession>
<proteinExistence type="predicted"/>
<dbReference type="EMBL" id="AEYH02002259">
    <property type="protein sequence ID" value="KFG41277.1"/>
    <property type="molecule type" value="Genomic_DNA"/>
</dbReference>
<dbReference type="VEuPathDB" id="ToxoDB:TGFOU_216980A"/>
<feature type="non-terminal residue" evidence="2">
    <location>
        <position position="90"/>
    </location>
</feature>
<name>A0A086KA59_TOXGO</name>
<comment type="caution">
    <text evidence="2">The sequence shown here is derived from an EMBL/GenBank/DDBJ whole genome shotgun (WGS) entry which is preliminary data.</text>
</comment>
<gene>
    <name evidence="2" type="ORF">TGFOU_216980A</name>
</gene>
<reference evidence="2 3" key="1">
    <citation type="submission" date="2014-07" db="EMBL/GenBank/DDBJ databases">
        <authorList>
            <person name="Sibley D."/>
            <person name="Venepally P."/>
            <person name="Karamycheva S."/>
            <person name="Hadjithomas M."/>
            <person name="Khan A."/>
            <person name="Brunk B."/>
            <person name="Roos D."/>
            <person name="Caler E."/>
            <person name="Lorenzi H."/>
        </authorList>
    </citation>
    <scope>NUCLEOTIDE SEQUENCE [LARGE SCALE GENOMIC DNA]</scope>
    <source>
        <strain evidence="2 3">FOU</strain>
    </source>
</reference>
<sequence length="90" mass="10294">MEPVRDASRRPAEARRHAPQVPLGRPRVQPKRRFLGCMYTRRLQGLPRDFPRLPGLGQAARLPSEDGRPPGPSLDTQRNFPRRLGYSTPR</sequence>
<dbReference type="AlphaFoldDB" id="A0A086KA59"/>
<feature type="compositionally biased region" description="Basic and acidic residues" evidence="1">
    <location>
        <begin position="1"/>
        <end position="16"/>
    </location>
</feature>
<evidence type="ECO:0000313" key="3">
    <source>
        <dbReference type="Proteomes" id="UP000028838"/>
    </source>
</evidence>
<evidence type="ECO:0000256" key="1">
    <source>
        <dbReference type="SAM" id="MobiDB-lite"/>
    </source>
</evidence>
<organism evidence="2 3">
    <name type="scientific">Toxoplasma gondii FOU</name>
    <dbReference type="NCBI Taxonomy" id="943167"/>
    <lineage>
        <taxon>Eukaryota</taxon>
        <taxon>Sar</taxon>
        <taxon>Alveolata</taxon>
        <taxon>Apicomplexa</taxon>
        <taxon>Conoidasida</taxon>
        <taxon>Coccidia</taxon>
        <taxon>Eucoccidiorida</taxon>
        <taxon>Eimeriorina</taxon>
        <taxon>Sarcocystidae</taxon>
        <taxon>Toxoplasma</taxon>
    </lineage>
</organism>
<feature type="region of interest" description="Disordered" evidence="1">
    <location>
        <begin position="1"/>
        <end position="29"/>
    </location>
</feature>
<dbReference type="Proteomes" id="UP000028838">
    <property type="component" value="Unassembled WGS sequence"/>
</dbReference>
<feature type="region of interest" description="Disordered" evidence="1">
    <location>
        <begin position="46"/>
        <end position="90"/>
    </location>
</feature>
<evidence type="ECO:0000313" key="2">
    <source>
        <dbReference type="EMBL" id="KFG41277.1"/>
    </source>
</evidence>
<protein>
    <submittedName>
        <fullName evidence="2">WDR8 protein isoform 3 family protein</fullName>
    </submittedName>
</protein>